<keyword evidence="1" id="KW-0472">Membrane</keyword>
<organism evidence="2 3">
    <name type="scientific">Angustibacter aerolatus</name>
    <dbReference type="NCBI Taxonomy" id="1162965"/>
    <lineage>
        <taxon>Bacteria</taxon>
        <taxon>Bacillati</taxon>
        <taxon>Actinomycetota</taxon>
        <taxon>Actinomycetes</taxon>
        <taxon>Kineosporiales</taxon>
        <taxon>Kineosporiaceae</taxon>
    </lineage>
</organism>
<dbReference type="Proteomes" id="UP001157017">
    <property type="component" value="Unassembled WGS sequence"/>
</dbReference>
<keyword evidence="1" id="KW-1133">Transmembrane helix</keyword>
<keyword evidence="3" id="KW-1185">Reference proteome</keyword>
<keyword evidence="1" id="KW-0812">Transmembrane</keyword>
<name>A0ABQ6JEG4_9ACTN</name>
<evidence type="ECO:0000256" key="1">
    <source>
        <dbReference type="SAM" id="Phobius"/>
    </source>
</evidence>
<accession>A0ABQ6JEG4</accession>
<protein>
    <submittedName>
        <fullName evidence="2">Uncharacterized protein</fullName>
    </submittedName>
</protein>
<comment type="caution">
    <text evidence="2">The sequence shown here is derived from an EMBL/GenBank/DDBJ whole genome shotgun (WGS) entry which is preliminary data.</text>
</comment>
<gene>
    <name evidence="2" type="ORF">GCM10025868_10680</name>
</gene>
<reference evidence="3" key="1">
    <citation type="journal article" date="2019" name="Int. J. Syst. Evol. Microbiol.">
        <title>The Global Catalogue of Microorganisms (GCM) 10K type strain sequencing project: providing services to taxonomists for standard genome sequencing and annotation.</title>
        <authorList>
            <consortium name="The Broad Institute Genomics Platform"/>
            <consortium name="The Broad Institute Genome Sequencing Center for Infectious Disease"/>
            <person name="Wu L."/>
            <person name="Ma J."/>
        </authorList>
    </citation>
    <scope>NUCLEOTIDE SEQUENCE [LARGE SCALE GENOMIC DNA]</scope>
    <source>
        <strain evidence="3">NBRC 108730</strain>
    </source>
</reference>
<evidence type="ECO:0000313" key="3">
    <source>
        <dbReference type="Proteomes" id="UP001157017"/>
    </source>
</evidence>
<dbReference type="EMBL" id="BSUZ01000001">
    <property type="protein sequence ID" value="GMA85818.1"/>
    <property type="molecule type" value="Genomic_DNA"/>
</dbReference>
<feature type="transmembrane region" description="Helical" evidence="1">
    <location>
        <begin position="98"/>
        <end position="118"/>
    </location>
</feature>
<feature type="transmembrane region" description="Helical" evidence="1">
    <location>
        <begin position="70"/>
        <end position="92"/>
    </location>
</feature>
<evidence type="ECO:0000313" key="2">
    <source>
        <dbReference type="EMBL" id="GMA85818.1"/>
    </source>
</evidence>
<sequence>MERAVRRAGVDAGTFAAARGTVDQPGVDMRRRVSAAEHGRRRCGGGLWTTSARSVCAMGRHSHRGPGRPVPWDLIGWTAFACVAGALAVLWVSRSWTVAVLVVLAGALGLGVVTLSTLSTRSTRAGRTGGADRRRG</sequence>
<proteinExistence type="predicted"/>